<comment type="caution">
    <text evidence="1">The sequence shown here is derived from an EMBL/GenBank/DDBJ whole genome shotgun (WGS) entry which is preliminary data.</text>
</comment>
<dbReference type="EMBL" id="SLYC01000001">
    <property type="protein sequence ID" value="TCQ08038.1"/>
    <property type="molecule type" value="Genomic_DNA"/>
</dbReference>
<dbReference type="AlphaFoldDB" id="A0A4R2TVM2"/>
<proteinExistence type="predicted"/>
<evidence type="ECO:0000313" key="1">
    <source>
        <dbReference type="EMBL" id="TCQ08038.1"/>
    </source>
</evidence>
<organism evidence="1 2">
    <name type="scientific">Serpentinicella alkaliphila</name>
    <dbReference type="NCBI Taxonomy" id="1734049"/>
    <lineage>
        <taxon>Bacteria</taxon>
        <taxon>Bacillati</taxon>
        <taxon>Bacillota</taxon>
        <taxon>Clostridia</taxon>
        <taxon>Peptostreptococcales</taxon>
        <taxon>Natronincolaceae</taxon>
        <taxon>Serpentinicella</taxon>
    </lineage>
</organism>
<gene>
    <name evidence="1" type="ORF">EDD79_1001123</name>
</gene>
<dbReference type="OrthoDB" id="1935917at2"/>
<reference evidence="1 2" key="1">
    <citation type="submission" date="2019-03" db="EMBL/GenBank/DDBJ databases">
        <title>Genomic Encyclopedia of Type Strains, Phase IV (KMG-IV): sequencing the most valuable type-strain genomes for metagenomic binning, comparative biology and taxonomic classification.</title>
        <authorList>
            <person name="Goeker M."/>
        </authorList>
    </citation>
    <scope>NUCLEOTIDE SEQUENCE [LARGE SCALE GENOMIC DNA]</scope>
    <source>
        <strain evidence="1 2">DSM 100013</strain>
    </source>
</reference>
<name>A0A4R2TVM2_9FIRM</name>
<dbReference type="Proteomes" id="UP000295504">
    <property type="component" value="Unassembled WGS sequence"/>
</dbReference>
<keyword evidence="2" id="KW-1185">Reference proteome</keyword>
<accession>A0A4R2TVM2</accession>
<dbReference type="RefSeq" id="WP_132847212.1">
    <property type="nucleotide sequence ID" value="NZ_CP058648.1"/>
</dbReference>
<protein>
    <submittedName>
        <fullName evidence="1">Uncharacterized protein</fullName>
    </submittedName>
</protein>
<sequence>MNKKRKISRVRRSLFLILIIWCSVFSIDYVLTKNNLRPIFVVRTGIYKDGGTKEYMGLGYKVIKFNTLDGRKDAVIGTWKLNINNLTFPDNNSFEGTYFNVPSQLFRVSSFNESGYPEIRKIISINNLTDLINALEISDEIKGKILKQYNKEYFLTDSIVGVVLQEPSGSVYHELSNIEYLNKNLMVNINRYISKVGTDDLAWWLILIEVDRGLLENVENLDVKLIDFYE</sequence>
<evidence type="ECO:0000313" key="2">
    <source>
        <dbReference type="Proteomes" id="UP000295504"/>
    </source>
</evidence>